<dbReference type="Pfam" id="PF00069">
    <property type="entry name" value="Pkinase"/>
    <property type="match status" value="1"/>
</dbReference>
<comment type="caution">
    <text evidence="2">The sequence shown here is derived from an EMBL/GenBank/DDBJ whole genome shotgun (WGS) entry which is preliminary data.</text>
</comment>
<gene>
    <name evidence="2" type="ORF">LTR62_008689</name>
</gene>
<dbReference type="Gene3D" id="1.10.510.10">
    <property type="entry name" value="Transferase(Phosphotransferase) domain 1"/>
    <property type="match status" value="1"/>
</dbReference>
<dbReference type="GO" id="GO:0005524">
    <property type="term" value="F:ATP binding"/>
    <property type="evidence" value="ECO:0007669"/>
    <property type="project" value="InterPro"/>
</dbReference>
<dbReference type="Proteomes" id="UP001310890">
    <property type="component" value="Unassembled WGS sequence"/>
</dbReference>
<evidence type="ECO:0000313" key="2">
    <source>
        <dbReference type="EMBL" id="KAK5108233.1"/>
    </source>
</evidence>
<dbReference type="GO" id="GO:0004672">
    <property type="term" value="F:protein kinase activity"/>
    <property type="evidence" value="ECO:0007669"/>
    <property type="project" value="InterPro"/>
</dbReference>
<reference evidence="2" key="1">
    <citation type="submission" date="2023-08" db="EMBL/GenBank/DDBJ databases">
        <title>Black Yeasts Isolated from many extreme environments.</title>
        <authorList>
            <person name="Coleine C."/>
            <person name="Stajich J.E."/>
            <person name="Selbmann L."/>
        </authorList>
    </citation>
    <scope>NUCLEOTIDE SEQUENCE</scope>
    <source>
        <strain evidence="2">CCFEE 5401</strain>
    </source>
</reference>
<organism evidence="2 3">
    <name type="scientific">Meristemomyces frigidus</name>
    <dbReference type="NCBI Taxonomy" id="1508187"/>
    <lineage>
        <taxon>Eukaryota</taxon>
        <taxon>Fungi</taxon>
        <taxon>Dikarya</taxon>
        <taxon>Ascomycota</taxon>
        <taxon>Pezizomycotina</taxon>
        <taxon>Dothideomycetes</taxon>
        <taxon>Dothideomycetidae</taxon>
        <taxon>Mycosphaerellales</taxon>
        <taxon>Teratosphaeriaceae</taxon>
        <taxon>Meristemomyces</taxon>
    </lineage>
</organism>
<sequence>MLQDSPSNRPHITSKRDLTDLCEVEDLETGSVLRTTFSFVDAYNSAWFGQVSGVRKYDLTVEDLRRNLRRIPDKVIYPEYTASLTLVADDDDVKRYYIKRPKLIYLDNLEETQLLPKMLVEEAQVLELLKPYRHRNIVRYHGCILTRGRIAGIALQKYDIILQYRFDDDPRALDVTACMNGIRAGIKHLHSLGFAHNDLNPMNIAMDKDDQPIILDFGSCRKFGEALLSGGTPGWIDEDYSTSARHHDESALHKLNRWLEEQQSGRIRETERTR</sequence>
<dbReference type="PROSITE" id="PS50011">
    <property type="entry name" value="PROTEIN_KINASE_DOM"/>
    <property type="match status" value="1"/>
</dbReference>
<dbReference type="InterPro" id="IPR000719">
    <property type="entry name" value="Prot_kinase_dom"/>
</dbReference>
<feature type="domain" description="Protein kinase" evidence="1">
    <location>
        <begin position="37"/>
        <end position="274"/>
    </location>
</feature>
<evidence type="ECO:0000313" key="3">
    <source>
        <dbReference type="Proteomes" id="UP001310890"/>
    </source>
</evidence>
<proteinExistence type="predicted"/>
<evidence type="ECO:0000259" key="1">
    <source>
        <dbReference type="PROSITE" id="PS50011"/>
    </source>
</evidence>
<protein>
    <recommendedName>
        <fullName evidence="1">Protein kinase domain-containing protein</fullName>
    </recommendedName>
</protein>
<dbReference type="InterPro" id="IPR011009">
    <property type="entry name" value="Kinase-like_dom_sf"/>
</dbReference>
<dbReference type="SUPFAM" id="SSF56112">
    <property type="entry name" value="Protein kinase-like (PK-like)"/>
    <property type="match status" value="1"/>
</dbReference>
<dbReference type="AlphaFoldDB" id="A0AAN7TKQ6"/>
<accession>A0AAN7TKQ6</accession>
<name>A0AAN7TKQ6_9PEZI</name>
<dbReference type="EMBL" id="JAVRRL010000092">
    <property type="protein sequence ID" value="KAK5108233.1"/>
    <property type="molecule type" value="Genomic_DNA"/>
</dbReference>